<dbReference type="Proteomes" id="UP000215545">
    <property type="component" value="Unassembled WGS sequence"/>
</dbReference>
<evidence type="ECO:0000256" key="1">
    <source>
        <dbReference type="ARBA" id="ARBA00009428"/>
    </source>
</evidence>
<dbReference type="EMBL" id="MWSK01000008">
    <property type="protein sequence ID" value="OXS75079.1"/>
    <property type="molecule type" value="Genomic_DNA"/>
</dbReference>
<proteinExistence type="inferred from homology"/>
<dbReference type="Gene3D" id="3.40.50.360">
    <property type="match status" value="1"/>
</dbReference>
<dbReference type="Pfam" id="PF03358">
    <property type="entry name" value="FMN_red"/>
    <property type="match status" value="1"/>
</dbReference>
<organism evidence="3 4">
    <name type="scientific">Domibacillus enclensis</name>
    <dbReference type="NCBI Taxonomy" id="1017273"/>
    <lineage>
        <taxon>Bacteria</taxon>
        <taxon>Bacillati</taxon>
        <taxon>Bacillota</taxon>
        <taxon>Bacilli</taxon>
        <taxon>Bacillales</taxon>
        <taxon>Bacillaceae</taxon>
        <taxon>Domibacillus</taxon>
    </lineage>
</organism>
<reference evidence="4" key="1">
    <citation type="submission" date="2017-03" db="EMBL/GenBank/DDBJ databases">
        <title>Bacillus sp. V-88(T) DSM27956, whole genome shotgun sequencing project.</title>
        <authorList>
            <person name="Dastager S.G."/>
            <person name="Neurgaonkar P.S."/>
            <person name="Dharne M.S."/>
        </authorList>
    </citation>
    <scope>NUCLEOTIDE SEQUENCE [LARGE SCALE GENOMIC DNA]</scope>
    <source>
        <strain evidence="4">DSM 25145</strain>
    </source>
</reference>
<gene>
    <name evidence="3" type="ORF">B1B05_15205</name>
</gene>
<dbReference type="InterPro" id="IPR005025">
    <property type="entry name" value="FMN_Rdtase-like_dom"/>
</dbReference>
<dbReference type="InterPro" id="IPR050712">
    <property type="entry name" value="NAD(P)H-dep_reductase"/>
</dbReference>
<evidence type="ECO:0000313" key="3">
    <source>
        <dbReference type="EMBL" id="OXS75079.1"/>
    </source>
</evidence>
<comment type="similarity">
    <text evidence="1">Belongs to the azoreductase type 2 family.</text>
</comment>
<dbReference type="PANTHER" id="PTHR30543">
    <property type="entry name" value="CHROMATE REDUCTASE"/>
    <property type="match status" value="1"/>
</dbReference>
<dbReference type="PANTHER" id="PTHR30543:SF21">
    <property type="entry name" value="NAD(P)H-DEPENDENT FMN REDUCTASE LOT6"/>
    <property type="match status" value="1"/>
</dbReference>
<feature type="domain" description="NADPH-dependent FMN reductase-like" evidence="2">
    <location>
        <begin position="11"/>
        <end position="152"/>
    </location>
</feature>
<comment type="caution">
    <text evidence="3">The sequence shown here is derived from an EMBL/GenBank/DDBJ whole genome shotgun (WGS) entry which is preliminary data.</text>
</comment>
<keyword evidence="4" id="KW-1185">Reference proteome</keyword>
<sequence length="199" mass="22027">MEEQYMTTELRIAVLCGSLRTGSYNRKLLEALIEKAPAHMQFDEIRLHDVPFFNEDMEAAGDPAPVQRLKEQIKQADGVLIVSPEYNGSVPAAVKNAIDWASRSRGLLAKKPFAVAGATTGTLGTAQAQVQLKGLLVHLDAYVLPNPKMLVNGVEQKIAADTGALTDPSTLKRAERFMHEFEEWILLFTHAAEANREQW</sequence>
<evidence type="ECO:0000259" key="2">
    <source>
        <dbReference type="Pfam" id="PF03358"/>
    </source>
</evidence>
<evidence type="ECO:0000313" key="4">
    <source>
        <dbReference type="Proteomes" id="UP000215545"/>
    </source>
</evidence>
<protein>
    <recommendedName>
        <fullName evidence="2">NADPH-dependent FMN reductase-like domain-containing protein</fullName>
    </recommendedName>
</protein>
<dbReference type="SUPFAM" id="SSF52218">
    <property type="entry name" value="Flavoproteins"/>
    <property type="match status" value="1"/>
</dbReference>
<accession>A0ABX4E5A9</accession>
<dbReference type="InterPro" id="IPR029039">
    <property type="entry name" value="Flavoprotein-like_sf"/>
</dbReference>
<name>A0ABX4E5A9_9BACI</name>